<feature type="compositionally biased region" description="Polar residues" evidence="1">
    <location>
        <begin position="48"/>
        <end position="65"/>
    </location>
</feature>
<evidence type="ECO:0000313" key="3">
    <source>
        <dbReference type="Proteomes" id="UP001213000"/>
    </source>
</evidence>
<evidence type="ECO:0000313" key="2">
    <source>
        <dbReference type="EMBL" id="KAJ3576664.1"/>
    </source>
</evidence>
<accession>A0AAD5YVX7</accession>
<comment type="caution">
    <text evidence="2">The sequence shown here is derived from an EMBL/GenBank/DDBJ whole genome shotgun (WGS) entry which is preliminary data.</text>
</comment>
<dbReference type="Proteomes" id="UP001213000">
    <property type="component" value="Unassembled WGS sequence"/>
</dbReference>
<protein>
    <submittedName>
        <fullName evidence="2">Uncharacterized protein</fullName>
    </submittedName>
</protein>
<organism evidence="2 3">
    <name type="scientific">Leucocoprinus birnbaumii</name>
    <dbReference type="NCBI Taxonomy" id="56174"/>
    <lineage>
        <taxon>Eukaryota</taxon>
        <taxon>Fungi</taxon>
        <taxon>Dikarya</taxon>
        <taxon>Basidiomycota</taxon>
        <taxon>Agaricomycotina</taxon>
        <taxon>Agaricomycetes</taxon>
        <taxon>Agaricomycetidae</taxon>
        <taxon>Agaricales</taxon>
        <taxon>Agaricineae</taxon>
        <taxon>Agaricaceae</taxon>
        <taxon>Leucocoprinus</taxon>
    </lineage>
</organism>
<gene>
    <name evidence="2" type="ORF">NP233_g280</name>
</gene>
<proteinExistence type="predicted"/>
<evidence type="ECO:0000256" key="1">
    <source>
        <dbReference type="SAM" id="MobiDB-lite"/>
    </source>
</evidence>
<reference evidence="2" key="1">
    <citation type="submission" date="2022-07" db="EMBL/GenBank/DDBJ databases">
        <title>Genome Sequence of Leucocoprinus birnbaumii.</title>
        <authorList>
            <person name="Buettner E."/>
        </authorList>
    </citation>
    <scope>NUCLEOTIDE SEQUENCE</scope>
    <source>
        <strain evidence="2">VT141</strain>
    </source>
</reference>
<dbReference type="EMBL" id="JANIEX010000007">
    <property type="protein sequence ID" value="KAJ3576664.1"/>
    <property type="molecule type" value="Genomic_DNA"/>
</dbReference>
<dbReference type="AlphaFoldDB" id="A0AAD5YVX7"/>
<feature type="region of interest" description="Disordered" evidence="1">
    <location>
        <begin position="40"/>
        <end position="65"/>
    </location>
</feature>
<keyword evidence="3" id="KW-1185">Reference proteome</keyword>
<sequence length="86" mass="9411">MIFARIKTNQGTEYTDGKRRFTSIYRFLINLVYCKTFGATPPPPAPNTVKSSSKNTIPSSQTNKPLASGIQTLATKTSVKILNACN</sequence>
<name>A0AAD5YVX7_9AGAR</name>